<evidence type="ECO:0000259" key="11">
    <source>
        <dbReference type="PROSITE" id="PS51755"/>
    </source>
</evidence>
<dbReference type="InterPro" id="IPR011006">
    <property type="entry name" value="CheY-like_superfamily"/>
</dbReference>
<evidence type="ECO:0000256" key="8">
    <source>
        <dbReference type="PROSITE-ProRule" id="PRU00169"/>
    </source>
</evidence>
<dbReference type="SUPFAM" id="SSF52172">
    <property type="entry name" value="CheY-like"/>
    <property type="match status" value="1"/>
</dbReference>
<keyword evidence="4" id="KW-0805">Transcription regulation</keyword>
<dbReference type="InterPro" id="IPR036388">
    <property type="entry name" value="WH-like_DNA-bd_sf"/>
</dbReference>
<comment type="function">
    <text evidence="7">May play the central regulatory role in sporulation. It may be an element of the effector pathway responsible for the activation of sporulation genes in response to nutritional stress. Spo0A may act in concert with spo0H (a sigma factor) to control the expression of some genes that are critical to the sporulation process.</text>
</comment>
<dbReference type="GO" id="GO:0005829">
    <property type="term" value="C:cytosol"/>
    <property type="evidence" value="ECO:0007669"/>
    <property type="project" value="TreeGrafter"/>
</dbReference>
<dbReference type="PROSITE" id="PS51755">
    <property type="entry name" value="OMPR_PHOB"/>
    <property type="match status" value="1"/>
</dbReference>
<feature type="modified residue" description="4-aspartylphosphate" evidence="8">
    <location>
        <position position="68"/>
    </location>
</feature>
<feature type="domain" description="Response regulatory" evidence="10">
    <location>
        <begin position="20"/>
        <end position="132"/>
    </location>
</feature>
<evidence type="ECO:0000256" key="9">
    <source>
        <dbReference type="PROSITE-ProRule" id="PRU01091"/>
    </source>
</evidence>
<dbReference type="EMBL" id="FNBS01000109">
    <property type="protein sequence ID" value="SDG66200.1"/>
    <property type="molecule type" value="Genomic_DNA"/>
</dbReference>
<protein>
    <recommendedName>
        <fullName evidence="1">Stage 0 sporulation protein A homolog</fullName>
    </recommendedName>
</protein>
<keyword evidence="6" id="KW-0804">Transcription</keyword>
<evidence type="ECO:0000313" key="12">
    <source>
        <dbReference type="EMBL" id="SDG66200.1"/>
    </source>
</evidence>
<dbReference type="GO" id="GO:0000156">
    <property type="term" value="F:phosphorelay response regulator activity"/>
    <property type="evidence" value="ECO:0007669"/>
    <property type="project" value="TreeGrafter"/>
</dbReference>
<gene>
    <name evidence="12" type="ORF">SAMN04244560_02730</name>
</gene>
<dbReference type="Proteomes" id="UP000183404">
    <property type="component" value="Unassembled WGS sequence"/>
</dbReference>
<evidence type="ECO:0000259" key="10">
    <source>
        <dbReference type="PROSITE" id="PS50110"/>
    </source>
</evidence>
<keyword evidence="3" id="KW-0902">Two-component regulatory system</keyword>
<dbReference type="GO" id="GO:0000976">
    <property type="term" value="F:transcription cis-regulatory region binding"/>
    <property type="evidence" value="ECO:0007669"/>
    <property type="project" value="TreeGrafter"/>
</dbReference>
<dbReference type="GO" id="GO:0032993">
    <property type="term" value="C:protein-DNA complex"/>
    <property type="evidence" value="ECO:0007669"/>
    <property type="project" value="TreeGrafter"/>
</dbReference>
<dbReference type="SMART" id="SM00862">
    <property type="entry name" value="Trans_reg_C"/>
    <property type="match status" value="1"/>
</dbReference>
<evidence type="ECO:0000256" key="2">
    <source>
        <dbReference type="ARBA" id="ARBA00022553"/>
    </source>
</evidence>
<evidence type="ECO:0000256" key="3">
    <source>
        <dbReference type="ARBA" id="ARBA00023012"/>
    </source>
</evidence>
<evidence type="ECO:0000313" key="13">
    <source>
        <dbReference type="Proteomes" id="UP000183404"/>
    </source>
</evidence>
<dbReference type="Gene3D" id="1.10.10.10">
    <property type="entry name" value="Winged helix-like DNA-binding domain superfamily/Winged helix DNA-binding domain"/>
    <property type="match status" value="1"/>
</dbReference>
<accession>A0A1G7W4U6</accession>
<dbReference type="Gene3D" id="6.10.250.690">
    <property type="match status" value="1"/>
</dbReference>
<reference evidence="12 13" key="1">
    <citation type="submission" date="2016-10" db="EMBL/GenBank/DDBJ databases">
        <authorList>
            <person name="de Groot N.N."/>
        </authorList>
    </citation>
    <scope>NUCLEOTIDE SEQUENCE [LARGE SCALE GENOMIC DNA]</scope>
    <source>
        <strain evidence="12 13">DSM 569</strain>
    </source>
</reference>
<dbReference type="AlphaFoldDB" id="A0A1G7W4U6"/>
<dbReference type="InterPro" id="IPR001789">
    <property type="entry name" value="Sig_transdc_resp-reg_receiver"/>
</dbReference>
<sequence>MGRQENIWVNVEGMYEIMSRILIIDDEKDLVALLKDSLENKGHIVSVAYDGESGVKKAYEHPDLIILDIMMPEIDGYEVCKKIRDVVFCPIIFLSAKQSEADRIKGLALGGDDYIIKPFSLKELLARIDAHLRRERRAIYLNEKEKRTLLIFKNLSIDLKARQVYINGKLVSFTKREFDIIELLSLHPGQVFSKEQIYEKVWGYDAEGDSSTVTEHIKNIRAKLAVVDPNVEYISTVWGIGYRWEKFV</sequence>
<organism evidence="12 13">
    <name type="scientific">Thermoanaerobacter thermohydrosulfuricus</name>
    <name type="common">Clostridium thermohydrosulfuricum</name>
    <dbReference type="NCBI Taxonomy" id="1516"/>
    <lineage>
        <taxon>Bacteria</taxon>
        <taxon>Bacillati</taxon>
        <taxon>Bacillota</taxon>
        <taxon>Clostridia</taxon>
        <taxon>Thermoanaerobacterales</taxon>
        <taxon>Thermoanaerobacteraceae</taxon>
        <taxon>Thermoanaerobacter</taxon>
    </lineage>
</organism>
<dbReference type="Pfam" id="PF00486">
    <property type="entry name" value="Trans_reg_C"/>
    <property type="match status" value="1"/>
</dbReference>
<dbReference type="SMART" id="SM00448">
    <property type="entry name" value="REC"/>
    <property type="match status" value="1"/>
</dbReference>
<dbReference type="FunFam" id="1.10.10.10:FF:000018">
    <property type="entry name" value="DNA-binding response regulator ResD"/>
    <property type="match status" value="1"/>
</dbReference>
<evidence type="ECO:0000256" key="1">
    <source>
        <dbReference type="ARBA" id="ARBA00018672"/>
    </source>
</evidence>
<dbReference type="CDD" id="cd17574">
    <property type="entry name" value="REC_OmpR"/>
    <property type="match status" value="1"/>
</dbReference>
<name>A0A1G7W4U6_THETY</name>
<dbReference type="GO" id="GO:0006355">
    <property type="term" value="P:regulation of DNA-templated transcription"/>
    <property type="evidence" value="ECO:0007669"/>
    <property type="project" value="InterPro"/>
</dbReference>
<feature type="domain" description="OmpR/PhoB-type" evidence="11">
    <location>
        <begin position="147"/>
        <end position="246"/>
    </location>
</feature>
<evidence type="ECO:0000256" key="4">
    <source>
        <dbReference type="ARBA" id="ARBA00023015"/>
    </source>
</evidence>
<evidence type="ECO:0000256" key="7">
    <source>
        <dbReference type="ARBA" id="ARBA00024867"/>
    </source>
</evidence>
<keyword evidence="2 8" id="KW-0597">Phosphoprotein</keyword>
<dbReference type="Gene3D" id="3.40.50.2300">
    <property type="match status" value="1"/>
</dbReference>
<evidence type="ECO:0000256" key="5">
    <source>
        <dbReference type="ARBA" id="ARBA00023125"/>
    </source>
</evidence>
<dbReference type="FunFam" id="3.40.50.2300:FF:000001">
    <property type="entry name" value="DNA-binding response regulator PhoB"/>
    <property type="match status" value="1"/>
</dbReference>
<dbReference type="CDD" id="cd00383">
    <property type="entry name" value="trans_reg_C"/>
    <property type="match status" value="1"/>
</dbReference>
<dbReference type="InterPro" id="IPR001867">
    <property type="entry name" value="OmpR/PhoB-type_DNA-bd"/>
</dbReference>
<feature type="DNA-binding region" description="OmpR/PhoB-type" evidence="9">
    <location>
        <begin position="147"/>
        <end position="246"/>
    </location>
</feature>
<dbReference type="Pfam" id="PF00072">
    <property type="entry name" value="Response_reg"/>
    <property type="match status" value="1"/>
</dbReference>
<evidence type="ECO:0000256" key="6">
    <source>
        <dbReference type="ARBA" id="ARBA00023163"/>
    </source>
</evidence>
<dbReference type="InterPro" id="IPR039420">
    <property type="entry name" value="WalR-like"/>
</dbReference>
<keyword evidence="5 9" id="KW-0238">DNA-binding</keyword>
<dbReference type="PANTHER" id="PTHR48111">
    <property type="entry name" value="REGULATOR OF RPOS"/>
    <property type="match status" value="1"/>
</dbReference>
<dbReference type="PROSITE" id="PS50110">
    <property type="entry name" value="RESPONSE_REGULATORY"/>
    <property type="match status" value="1"/>
</dbReference>
<dbReference type="PANTHER" id="PTHR48111:SF2">
    <property type="entry name" value="RESPONSE REGULATOR SAER"/>
    <property type="match status" value="1"/>
</dbReference>
<proteinExistence type="predicted"/>